<dbReference type="Pfam" id="PF13948">
    <property type="entry name" value="DUF4215"/>
    <property type="match status" value="2"/>
</dbReference>
<proteinExistence type="predicted"/>
<dbReference type="InterPro" id="IPR011936">
    <property type="entry name" value="Myxo_disulph_rpt"/>
</dbReference>
<comment type="caution">
    <text evidence="6">The sequence shown here is derived from an EMBL/GenBank/DDBJ whole genome shotgun (WGS) entry which is preliminary data.</text>
</comment>
<evidence type="ECO:0000313" key="6">
    <source>
        <dbReference type="EMBL" id="MDC0673333.1"/>
    </source>
</evidence>
<evidence type="ECO:0000256" key="2">
    <source>
        <dbReference type="ARBA" id="ARBA00022737"/>
    </source>
</evidence>
<dbReference type="SUPFAM" id="SSF56436">
    <property type="entry name" value="C-type lectin-like"/>
    <property type="match status" value="1"/>
</dbReference>
<evidence type="ECO:0000256" key="3">
    <source>
        <dbReference type="ARBA" id="ARBA00023157"/>
    </source>
</evidence>
<dbReference type="NCBIfam" id="TIGR02232">
    <property type="entry name" value="myxo_disulf_rpt"/>
    <property type="match status" value="4"/>
</dbReference>
<keyword evidence="1 5" id="KW-0732">Signal</keyword>
<feature type="signal peptide" evidence="5">
    <location>
        <begin position="1"/>
        <end position="17"/>
    </location>
</feature>
<dbReference type="RefSeq" id="WP_272006185.1">
    <property type="nucleotide sequence ID" value="NZ_JAQNDN010000022.1"/>
</dbReference>
<feature type="chain" id="PRO_5047176687" evidence="5">
    <location>
        <begin position="18"/>
        <end position="585"/>
    </location>
</feature>
<evidence type="ECO:0000256" key="4">
    <source>
        <dbReference type="SAM" id="MobiDB-lite"/>
    </source>
</evidence>
<dbReference type="PROSITE" id="PS51257">
    <property type="entry name" value="PROKAR_LIPOPROTEIN"/>
    <property type="match status" value="1"/>
</dbReference>
<dbReference type="Gene3D" id="3.10.100.10">
    <property type="entry name" value="Mannose-Binding Protein A, subunit A"/>
    <property type="match status" value="1"/>
</dbReference>
<name>A0ABT5BGV1_9BACT</name>
<dbReference type="EMBL" id="JAQNDN010000022">
    <property type="protein sequence ID" value="MDC0673333.1"/>
    <property type="molecule type" value="Genomic_DNA"/>
</dbReference>
<sequence>MITRNAAALLFSCIALAGCTFDGTGFGEQPEATQAGTSTTGEPTSTTTQDVTSEPTSTTGPADKCGDYQTDPGEDCDQGPGGNGVCTPACKFNTCGDGYVGAGESCEGDAEGCVNCKLASCGNGSVDTGEDCDDGNADETDACLTTCKNAGCGDSFVQAGVEACDDGNNLDTDACVAGCVMAACGDGHVWQDVEACDDGNQNDNDDCPNSCGPPGCGDGTLSPGEECDDGNQTNDDGCSNACKNPACGDAIVQMGEECDLGQTQNADNAACTAECKNNVCGDGKHLMGIEQCDDGNTVDDDECTNMCGLPACGDMIVNGDDECDDGNKDETDGCLNDCKKNVCGDGKLYMGMEQCDDGNADPFDACRENCQNNICGDGYLNPEDEACDHGPLNDNDANKGTCKDNCTRSGFLVFVSSTKFKPGDSTFDSVADADARCGDLAAADAGELKIKGGTWKAWIGDGTLNPSTTFFNTTNLGYYTLHNGSTDKIANSREDLIDADIITGIDITDMDVELVGMNCDGEIVVWTGMDSDNTFDDHCSQWTSNANNMNGRAGSAKRDDFGWTDACDVACNMSARIYCFEQPTP</sequence>
<feature type="region of interest" description="Disordered" evidence="4">
    <location>
        <begin position="28"/>
        <end position="65"/>
    </location>
</feature>
<reference evidence="6 7" key="1">
    <citation type="submission" date="2022-11" db="EMBL/GenBank/DDBJ databases">
        <title>Minimal conservation of predation-associated metabolite biosynthetic gene clusters underscores biosynthetic potential of Myxococcota including descriptions for ten novel species: Archangium lansinium sp. nov., Myxococcus landrumus sp. nov., Nannocystis bai.</title>
        <authorList>
            <person name="Ahearne A."/>
            <person name="Stevens C."/>
            <person name="Dowd S."/>
        </authorList>
    </citation>
    <scope>NUCLEOTIDE SEQUENCE [LARGE SCALE GENOMIC DNA]</scope>
    <source>
        <strain evidence="6 7">NCELM</strain>
    </source>
</reference>
<keyword evidence="3" id="KW-1015">Disulfide bond</keyword>
<evidence type="ECO:0000256" key="5">
    <source>
        <dbReference type="SAM" id="SignalP"/>
    </source>
</evidence>
<feature type="compositionally biased region" description="Low complexity" evidence="4">
    <location>
        <begin position="36"/>
        <end position="48"/>
    </location>
</feature>
<dbReference type="InterPro" id="IPR016187">
    <property type="entry name" value="CTDL_fold"/>
</dbReference>
<dbReference type="PANTHER" id="PTHR38934">
    <property type="entry name" value="HYPHALLY REGULATED CELL WALL PROTEIN 1"/>
    <property type="match status" value="1"/>
</dbReference>
<dbReference type="PANTHER" id="PTHR38934:SF6">
    <property type="entry name" value="CHROMOSOME UNDETERMINED SCAFFOLD_176, WHOLE GENOME SHOTGUN SEQUENCE"/>
    <property type="match status" value="1"/>
</dbReference>
<dbReference type="Proteomes" id="UP001217838">
    <property type="component" value="Unassembled WGS sequence"/>
</dbReference>
<protein>
    <submittedName>
        <fullName evidence="6">DUF4215 domain-containing protein</fullName>
    </submittedName>
</protein>
<accession>A0ABT5BGV1</accession>
<gene>
    <name evidence="6" type="ORF">POL58_36655</name>
</gene>
<evidence type="ECO:0000313" key="7">
    <source>
        <dbReference type="Proteomes" id="UP001217838"/>
    </source>
</evidence>
<evidence type="ECO:0000256" key="1">
    <source>
        <dbReference type="ARBA" id="ARBA00022729"/>
    </source>
</evidence>
<keyword evidence="2" id="KW-0677">Repeat</keyword>
<organism evidence="6 7">
    <name type="scientific">Nannocystis radixulma</name>
    <dbReference type="NCBI Taxonomy" id="2995305"/>
    <lineage>
        <taxon>Bacteria</taxon>
        <taxon>Pseudomonadati</taxon>
        <taxon>Myxococcota</taxon>
        <taxon>Polyangia</taxon>
        <taxon>Nannocystales</taxon>
        <taxon>Nannocystaceae</taxon>
        <taxon>Nannocystis</taxon>
    </lineage>
</organism>
<keyword evidence="7" id="KW-1185">Reference proteome</keyword>
<dbReference type="InterPro" id="IPR016186">
    <property type="entry name" value="C-type_lectin-like/link_sf"/>
</dbReference>
<feature type="compositionally biased region" description="Polar residues" evidence="4">
    <location>
        <begin position="49"/>
        <end position="60"/>
    </location>
</feature>